<dbReference type="InterPro" id="IPR016024">
    <property type="entry name" value="ARM-type_fold"/>
</dbReference>
<comment type="caution">
    <text evidence="2">The sequence shown here is derived from an EMBL/GenBank/DDBJ whole genome shotgun (WGS) entry which is preliminary data.</text>
</comment>
<dbReference type="Pfam" id="PF16201">
    <property type="entry name" value="NopRA1"/>
    <property type="match status" value="1"/>
</dbReference>
<dbReference type="STRING" id="92696.A0A4R0R1X5"/>
<dbReference type="OrthoDB" id="72892at2759"/>
<feature type="domain" description="URB1 C-terminal" evidence="1">
    <location>
        <begin position="678"/>
        <end position="876"/>
    </location>
</feature>
<gene>
    <name evidence="2" type="ORF">EIP91_009189</name>
</gene>
<reference evidence="2 3" key="1">
    <citation type="submission" date="2018-11" db="EMBL/GenBank/DDBJ databases">
        <title>Genome assembly of Steccherinum ochraceum LE-BIN_3174, the white-rot fungus of the Steccherinaceae family (The Residual Polyporoid clade, Polyporales, Basidiomycota).</title>
        <authorList>
            <person name="Fedorova T.V."/>
            <person name="Glazunova O.A."/>
            <person name="Landesman E.O."/>
            <person name="Moiseenko K.V."/>
            <person name="Psurtseva N.V."/>
            <person name="Savinova O.S."/>
            <person name="Shakhova N.V."/>
            <person name="Tyazhelova T.V."/>
            <person name="Vasina D.V."/>
        </authorList>
    </citation>
    <scope>NUCLEOTIDE SEQUENCE [LARGE SCALE GENOMIC DNA]</scope>
    <source>
        <strain evidence="2 3">LE-BIN_3174</strain>
    </source>
</reference>
<evidence type="ECO:0000313" key="2">
    <source>
        <dbReference type="EMBL" id="TCD60981.1"/>
    </source>
</evidence>
<dbReference type="GO" id="GO:0000466">
    <property type="term" value="P:maturation of 5.8S rRNA from tricistronic rRNA transcript (SSU-rRNA, 5.8S rRNA, LSU-rRNA)"/>
    <property type="evidence" value="ECO:0007669"/>
    <property type="project" value="TreeGrafter"/>
</dbReference>
<dbReference type="Proteomes" id="UP000292702">
    <property type="component" value="Unassembled WGS sequence"/>
</dbReference>
<dbReference type="PANTHER" id="PTHR13500">
    <property type="entry name" value="NUCLEOLAR PRERIBOSOMAL-ASSOCIATED PROTEIN 1"/>
    <property type="match status" value="1"/>
</dbReference>
<proteinExistence type="predicted"/>
<dbReference type="GO" id="GO:0005730">
    <property type="term" value="C:nucleolus"/>
    <property type="evidence" value="ECO:0007669"/>
    <property type="project" value="TreeGrafter"/>
</dbReference>
<dbReference type="InterPro" id="IPR032436">
    <property type="entry name" value="URB1_C"/>
</dbReference>
<organism evidence="2 3">
    <name type="scientific">Steccherinum ochraceum</name>
    <dbReference type="NCBI Taxonomy" id="92696"/>
    <lineage>
        <taxon>Eukaryota</taxon>
        <taxon>Fungi</taxon>
        <taxon>Dikarya</taxon>
        <taxon>Basidiomycota</taxon>
        <taxon>Agaricomycotina</taxon>
        <taxon>Agaricomycetes</taxon>
        <taxon>Polyporales</taxon>
        <taxon>Steccherinaceae</taxon>
        <taxon>Steccherinum</taxon>
    </lineage>
</organism>
<keyword evidence="3" id="KW-1185">Reference proteome</keyword>
<protein>
    <recommendedName>
        <fullName evidence="1">URB1 C-terminal domain-containing protein</fullName>
    </recommendedName>
</protein>
<sequence>MFIRSNDLVLASEECREALISSIKPLRLSTCQRALILLDHRLSSCLGRSGSQASLFLLASSIVEHAKAPLGRDRFKSLQHFVLQLVGVKKCAVTVLKSESRAGMSRFLGQLLNEHDEQDKALVAEQSTFWLQSILQHGLVGDKAATALLWIRYMSSSQMWKFVDFLSSGHVPADASLAKDIVALLLSQLPDALQNLEDAHGVNQLVKLQSVLPDSSALEPIISLALRSQLPPVYPSGLTQEDAPSITAALAFTRSRNRQRRSRSTGVVDISQFLSAASWTSHTRQIVVDVIYLQPTVRPQVLAWIQKSEKNVSADHLAGILLALVDSSSAPEELVGDGNQFLLSACAKLLEAVKSRSHWQTQRSSAACICQIIRDLPSVRAEVLSLVSKDFRSFKRVALTAPILDITVAVQRYCGVAAEGTVETVLDHSWTWAVDAFSQEEVSIDSYQMLEAISVLITGASNIKAHLVEPVIAVALQNHLSNQRIIDFVHKLVRMVSLKPATVNKQLQTMVQHPKLYEVCGSSVSHPQARSSIISLLHTVFHSHPNNTCQPSHIAPLITLYGGTLSAFDRTLLSILRLYETTRKVSVASFLKARGSAGDTQALNAIQLLDPNTMFRTCVSYPQWRKLDGHADESSLPVIDDTLYDPIYVLLLFAQLLAESTSSSALVWVQMFRTNIVSLILRALSSDDGPIRALALSQLAGLRKAMQDSDMVEQPHVLHILNLLKDQYRPSPLPSSSTSEDHPDRLPTYTTLHLSHSLRGIFYPSQFTYPLTARYLLQRPELDTTDVPMLYGTLYSADDQWKRDRAWMVRFLADGMVGKREWKVLRRRHTWDLVASVVQGTGEKAVRQAALKLLANITSMPFTITQLVLKSSLVVWIETQLESLRPGEDIAWLKILENILVLADTGKLDAATNGEWRVAIGRCLAVILGQQSMPIETLFRALQILLRLSNLNPHSTQHPSLISAAFTHLISTEPSLTSGQITLPPTPPTLPPHSGQDLFRPPSEEHSTWWYGQCVEALWRVSMGLGLKDTSEHWESLTRKVLVWRAYAAAETTPLGEWVRKETVRSLACA</sequence>
<dbReference type="InterPro" id="IPR039844">
    <property type="entry name" value="URB1"/>
</dbReference>
<dbReference type="PANTHER" id="PTHR13500:SF0">
    <property type="entry name" value="NUCLEOLAR PRE-RIBOSOMAL-ASSOCIATED PROTEIN 1"/>
    <property type="match status" value="1"/>
</dbReference>
<evidence type="ECO:0000259" key="1">
    <source>
        <dbReference type="Pfam" id="PF16201"/>
    </source>
</evidence>
<dbReference type="AlphaFoldDB" id="A0A4R0R1X5"/>
<dbReference type="GO" id="GO:0000463">
    <property type="term" value="P:maturation of LSU-rRNA from tricistronic rRNA transcript (SSU-rRNA, 5.8S rRNA, LSU-rRNA)"/>
    <property type="evidence" value="ECO:0007669"/>
    <property type="project" value="TreeGrafter"/>
</dbReference>
<dbReference type="EMBL" id="RWJN01000519">
    <property type="protein sequence ID" value="TCD60981.1"/>
    <property type="molecule type" value="Genomic_DNA"/>
</dbReference>
<accession>A0A4R0R1X5</accession>
<evidence type="ECO:0000313" key="3">
    <source>
        <dbReference type="Proteomes" id="UP000292702"/>
    </source>
</evidence>
<name>A0A4R0R1X5_9APHY</name>
<dbReference type="SUPFAM" id="SSF48371">
    <property type="entry name" value="ARM repeat"/>
    <property type="match status" value="1"/>
</dbReference>